<reference evidence="10" key="1">
    <citation type="submission" date="2017-05" db="EMBL/GenBank/DDBJ databases">
        <authorList>
            <person name="Kirkegaard R."/>
            <person name="Mcilroy J S."/>
        </authorList>
    </citation>
    <scope>NUCLEOTIDE SEQUENCE [LARGE SCALE GENOMIC DNA]</scope>
</reference>
<evidence type="ECO:0000256" key="2">
    <source>
        <dbReference type="ARBA" id="ARBA00022840"/>
    </source>
</evidence>
<dbReference type="Proteomes" id="UP000195514">
    <property type="component" value="Chromosome I"/>
</dbReference>
<dbReference type="CDD" id="cd00009">
    <property type="entry name" value="AAA"/>
    <property type="match status" value="1"/>
</dbReference>
<dbReference type="EMBL" id="LT859958">
    <property type="protein sequence ID" value="SMX54312.1"/>
    <property type="molecule type" value="Genomic_DNA"/>
</dbReference>
<dbReference type="InterPro" id="IPR025943">
    <property type="entry name" value="Sigma_54_int_dom_ATP-bd_2"/>
</dbReference>
<dbReference type="PROSITE" id="PS00688">
    <property type="entry name" value="SIGMA54_INTERACT_3"/>
    <property type="match status" value="1"/>
</dbReference>
<dbReference type="GO" id="GO:0000160">
    <property type="term" value="P:phosphorelay signal transduction system"/>
    <property type="evidence" value="ECO:0007669"/>
    <property type="project" value="InterPro"/>
</dbReference>
<evidence type="ECO:0000259" key="7">
    <source>
        <dbReference type="PROSITE" id="PS50045"/>
    </source>
</evidence>
<protein>
    <submittedName>
        <fullName evidence="9">Fused response regulator of ato opeon, in two-component system with AtoS: response regulator sigma54 interaction protein</fullName>
    </submittedName>
</protein>
<dbReference type="Gene3D" id="3.40.50.300">
    <property type="entry name" value="P-loop containing nucleotide triphosphate hydrolases"/>
    <property type="match status" value="1"/>
</dbReference>
<evidence type="ECO:0000259" key="8">
    <source>
        <dbReference type="PROSITE" id="PS50110"/>
    </source>
</evidence>
<dbReference type="GO" id="GO:0006355">
    <property type="term" value="P:regulation of DNA-templated transcription"/>
    <property type="evidence" value="ECO:0007669"/>
    <property type="project" value="InterPro"/>
</dbReference>
<dbReference type="Pfam" id="PF25601">
    <property type="entry name" value="AAA_lid_14"/>
    <property type="match status" value="1"/>
</dbReference>
<dbReference type="Gene3D" id="1.10.8.60">
    <property type="match status" value="1"/>
</dbReference>
<evidence type="ECO:0000256" key="5">
    <source>
        <dbReference type="ARBA" id="ARBA00023163"/>
    </source>
</evidence>
<dbReference type="GO" id="GO:0003677">
    <property type="term" value="F:DNA binding"/>
    <property type="evidence" value="ECO:0007669"/>
    <property type="project" value="UniProtKB-KW"/>
</dbReference>
<dbReference type="InterPro" id="IPR025662">
    <property type="entry name" value="Sigma_54_int_dom_ATP-bd_1"/>
</dbReference>
<dbReference type="Pfam" id="PF00158">
    <property type="entry name" value="Sigma54_activat"/>
    <property type="match status" value="1"/>
</dbReference>
<keyword evidence="4" id="KW-0238">DNA-binding</keyword>
<evidence type="ECO:0000256" key="3">
    <source>
        <dbReference type="ARBA" id="ARBA00023015"/>
    </source>
</evidence>
<keyword evidence="6" id="KW-0597">Phosphoprotein</keyword>
<dbReference type="PROSITE" id="PS50110">
    <property type="entry name" value="RESPONSE_REGULATORY"/>
    <property type="match status" value="1"/>
</dbReference>
<evidence type="ECO:0000256" key="4">
    <source>
        <dbReference type="ARBA" id="ARBA00023125"/>
    </source>
</evidence>
<organism evidence="9 10">
    <name type="scientific">Candidatus Brevifilum fermentans</name>
    <dbReference type="NCBI Taxonomy" id="1986204"/>
    <lineage>
        <taxon>Bacteria</taxon>
        <taxon>Bacillati</taxon>
        <taxon>Chloroflexota</taxon>
        <taxon>Anaerolineae</taxon>
        <taxon>Anaerolineales</taxon>
        <taxon>Anaerolineaceae</taxon>
        <taxon>Candidatus Brevifilum</taxon>
    </lineage>
</organism>
<accession>A0A1Y6K3N1</accession>
<dbReference type="KEGG" id="abat:CFX1CAM_1247"/>
<keyword evidence="1" id="KW-0547">Nucleotide-binding</keyword>
<dbReference type="SUPFAM" id="SSF52172">
    <property type="entry name" value="CheY-like"/>
    <property type="match status" value="1"/>
</dbReference>
<dbReference type="InterPro" id="IPR011006">
    <property type="entry name" value="CheY-like_superfamily"/>
</dbReference>
<evidence type="ECO:0000256" key="1">
    <source>
        <dbReference type="ARBA" id="ARBA00022741"/>
    </source>
</evidence>
<keyword evidence="3" id="KW-0805">Transcription regulation</keyword>
<evidence type="ECO:0000313" key="9">
    <source>
        <dbReference type="EMBL" id="SMX54312.1"/>
    </source>
</evidence>
<evidence type="ECO:0000313" key="10">
    <source>
        <dbReference type="Proteomes" id="UP000195514"/>
    </source>
</evidence>
<dbReference type="PANTHER" id="PTHR32071">
    <property type="entry name" value="TRANSCRIPTIONAL REGULATORY PROTEIN"/>
    <property type="match status" value="1"/>
</dbReference>
<feature type="domain" description="Sigma-54 factor interaction" evidence="7">
    <location>
        <begin position="141"/>
        <end position="371"/>
    </location>
</feature>
<dbReference type="InterPro" id="IPR002078">
    <property type="entry name" value="Sigma_54_int"/>
</dbReference>
<dbReference type="InterPro" id="IPR058031">
    <property type="entry name" value="AAA_lid_NorR"/>
</dbReference>
<dbReference type="PROSITE" id="PS00676">
    <property type="entry name" value="SIGMA54_INTERACT_2"/>
    <property type="match status" value="1"/>
</dbReference>
<dbReference type="PANTHER" id="PTHR32071:SF119">
    <property type="entry name" value="SIGMA L-DEPENDENT TRANSCRIPTIONAL REGULATOR YPLP-RELATED"/>
    <property type="match status" value="1"/>
</dbReference>
<dbReference type="GO" id="GO:0005524">
    <property type="term" value="F:ATP binding"/>
    <property type="evidence" value="ECO:0007669"/>
    <property type="project" value="UniProtKB-KW"/>
</dbReference>
<dbReference type="SMART" id="SM00448">
    <property type="entry name" value="REC"/>
    <property type="match status" value="1"/>
</dbReference>
<dbReference type="RefSeq" id="WP_087862170.1">
    <property type="nucleotide sequence ID" value="NZ_LT859958.1"/>
</dbReference>
<name>A0A1Y6K3N1_9CHLR</name>
<dbReference type="Gene3D" id="3.40.50.2300">
    <property type="match status" value="1"/>
</dbReference>
<dbReference type="OrthoDB" id="9803970at2"/>
<gene>
    <name evidence="9" type="primary">atoC</name>
    <name evidence="9" type="ORF">CFX1CAM_1247</name>
</gene>
<dbReference type="InterPro" id="IPR027417">
    <property type="entry name" value="P-loop_NTPase"/>
</dbReference>
<dbReference type="SMART" id="SM00382">
    <property type="entry name" value="AAA"/>
    <property type="match status" value="1"/>
</dbReference>
<dbReference type="InterPro" id="IPR001789">
    <property type="entry name" value="Sig_transdc_resp-reg_receiver"/>
</dbReference>
<evidence type="ECO:0000256" key="6">
    <source>
        <dbReference type="PROSITE-ProRule" id="PRU00169"/>
    </source>
</evidence>
<feature type="modified residue" description="4-aspartylphosphate" evidence="6">
    <location>
        <position position="53"/>
    </location>
</feature>
<dbReference type="InterPro" id="IPR003593">
    <property type="entry name" value="AAA+_ATPase"/>
</dbReference>
<keyword evidence="5" id="KW-0804">Transcription</keyword>
<dbReference type="PROSITE" id="PS00675">
    <property type="entry name" value="SIGMA54_INTERACT_1"/>
    <property type="match status" value="1"/>
</dbReference>
<dbReference type="SUPFAM" id="SSF52540">
    <property type="entry name" value="P-loop containing nucleoside triphosphate hydrolases"/>
    <property type="match status" value="1"/>
</dbReference>
<keyword evidence="2" id="KW-0067">ATP-binding</keyword>
<dbReference type="InterPro" id="IPR025944">
    <property type="entry name" value="Sigma_54_int_dom_CS"/>
</dbReference>
<feature type="domain" description="Response regulatory" evidence="8">
    <location>
        <begin position="4"/>
        <end position="118"/>
    </location>
</feature>
<dbReference type="FunFam" id="3.40.50.300:FF:000006">
    <property type="entry name" value="DNA-binding transcriptional regulator NtrC"/>
    <property type="match status" value="1"/>
</dbReference>
<dbReference type="PROSITE" id="PS50045">
    <property type="entry name" value="SIGMA54_INTERACT_4"/>
    <property type="match status" value="1"/>
</dbReference>
<dbReference type="Pfam" id="PF00072">
    <property type="entry name" value="Response_reg"/>
    <property type="match status" value="1"/>
</dbReference>
<keyword evidence="10" id="KW-1185">Reference proteome</keyword>
<proteinExistence type="predicted"/>
<sequence>MSATILVVDDVDTAREAIADSLRKDGKEVLEAGTLKEARGFLELNKADICILDILLPDGNGLSLLDEVIHMAFQPKFIVITAHGQIDYAVEAMKKGALDFITKPIDMKTLKKSISRAEDLVAMRRELDHLRHSQALSAKFVVGQHPRMQALINLAQRAAEASVSVLITGESGTGKEVMATFILQSGPRSDKPFIAINCAAIANTLLESELFGHEANAFTGASNKRKNGLMEVADGGILFLDEISSMPLDMQAKLLRAIEERAFRRVGGTTLIRVDVQIIAASNRDLKEMIKNGEFREDLYYRLKVVDLDIPPLRKRKEDIPELVGLLLNQSNMSMGTNIKDVTPRALEAMMDYDWPGNIRELRNALERAIIFCDDPAIDIQHLPSEIIERSSI</sequence>
<dbReference type="AlphaFoldDB" id="A0A1Y6K3N1"/>